<proteinExistence type="predicted"/>
<name>A0A839Z4Q4_9SPHN</name>
<evidence type="ECO:0008006" key="4">
    <source>
        <dbReference type="Google" id="ProtNLM"/>
    </source>
</evidence>
<dbReference type="EMBL" id="JACICF010000002">
    <property type="protein sequence ID" value="MBB3764615.1"/>
    <property type="molecule type" value="Genomic_DNA"/>
</dbReference>
<keyword evidence="1" id="KW-1133">Transmembrane helix</keyword>
<dbReference type="InterPro" id="IPR010331">
    <property type="entry name" value="ExoD"/>
</dbReference>
<sequence>MGWGLMGMHQGDGICCDPHSVADVVDCLSRIAEEHGSVSVGDIVDGLGTRTYGPLLIIPALIDLSPLGAIPGLPTMLAILVAILAVQMLRGAHHLWIPDVVENRAISSQKLAAATRRLRPIARWLDRHFHGRMTYLTQGRAVRIAALIILFFCLTVPPLEFLPLAASGPMAAIGAFGLALLVRDGALMLFAGAVGLGTVIIAAVQLLGG</sequence>
<dbReference type="Proteomes" id="UP000578569">
    <property type="component" value="Unassembled WGS sequence"/>
</dbReference>
<evidence type="ECO:0000313" key="3">
    <source>
        <dbReference type="Proteomes" id="UP000578569"/>
    </source>
</evidence>
<reference evidence="2 3" key="1">
    <citation type="submission" date="2020-08" db="EMBL/GenBank/DDBJ databases">
        <title>Genomic Encyclopedia of Type Strains, Phase IV (KMG-IV): sequencing the most valuable type-strain genomes for metagenomic binning, comparative biology and taxonomic classification.</title>
        <authorList>
            <person name="Goeker M."/>
        </authorList>
    </citation>
    <scope>NUCLEOTIDE SEQUENCE [LARGE SCALE GENOMIC DNA]</scope>
    <source>
        <strain evidence="2 3">DSM 24194</strain>
    </source>
</reference>
<feature type="transmembrane region" description="Helical" evidence="1">
    <location>
        <begin position="189"/>
        <end position="208"/>
    </location>
</feature>
<evidence type="ECO:0000313" key="2">
    <source>
        <dbReference type="EMBL" id="MBB3764615.1"/>
    </source>
</evidence>
<keyword evidence="1" id="KW-0472">Membrane</keyword>
<dbReference type="PIRSF" id="PIRSF033239">
    <property type="entry name" value="ExoD"/>
    <property type="match status" value="1"/>
</dbReference>
<feature type="transmembrane region" description="Helical" evidence="1">
    <location>
        <begin position="64"/>
        <end position="86"/>
    </location>
</feature>
<keyword evidence="3" id="KW-1185">Reference proteome</keyword>
<gene>
    <name evidence="2" type="ORF">FHS50_001677</name>
</gene>
<dbReference type="PANTHER" id="PTHR41795:SF1">
    <property type="entry name" value="EXOPOLYSACCHARIDE SYNTHESIS PROTEIN"/>
    <property type="match status" value="1"/>
</dbReference>
<evidence type="ECO:0000256" key="1">
    <source>
        <dbReference type="SAM" id="Phobius"/>
    </source>
</evidence>
<protein>
    <recommendedName>
        <fullName evidence="4">Exopolysaccharide synthesis, ExoD</fullName>
    </recommendedName>
</protein>
<keyword evidence="1" id="KW-0812">Transmembrane</keyword>
<organism evidence="2 3">
    <name type="scientific">Sphingomicrobium lutaoense</name>
    <dbReference type="NCBI Taxonomy" id="515949"/>
    <lineage>
        <taxon>Bacteria</taxon>
        <taxon>Pseudomonadati</taxon>
        <taxon>Pseudomonadota</taxon>
        <taxon>Alphaproteobacteria</taxon>
        <taxon>Sphingomonadales</taxon>
        <taxon>Sphingomonadaceae</taxon>
        <taxon>Sphingomicrobium</taxon>
    </lineage>
</organism>
<feature type="transmembrane region" description="Helical" evidence="1">
    <location>
        <begin position="141"/>
        <end position="159"/>
    </location>
</feature>
<comment type="caution">
    <text evidence="2">The sequence shown here is derived from an EMBL/GenBank/DDBJ whole genome shotgun (WGS) entry which is preliminary data.</text>
</comment>
<dbReference type="Pfam" id="PF06055">
    <property type="entry name" value="ExoD"/>
    <property type="match status" value="1"/>
</dbReference>
<dbReference type="AlphaFoldDB" id="A0A839Z4Q4"/>
<dbReference type="PANTHER" id="PTHR41795">
    <property type="entry name" value="EXOPOLYSACCHARIDE SYNTHESIS PROTEIN"/>
    <property type="match status" value="1"/>
</dbReference>
<dbReference type="RefSeq" id="WP_183934004.1">
    <property type="nucleotide sequence ID" value="NZ_JACICF010000002.1"/>
</dbReference>
<accession>A0A839Z4Q4</accession>